<dbReference type="AlphaFoldDB" id="A0A9P6EGB3"/>
<keyword evidence="2" id="KW-0472">Membrane</keyword>
<dbReference type="Proteomes" id="UP000807306">
    <property type="component" value="Unassembled WGS sequence"/>
</dbReference>
<protein>
    <submittedName>
        <fullName evidence="3">Uncharacterized protein</fullName>
    </submittedName>
</protein>
<dbReference type="EMBL" id="MU157853">
    <property type="protein sequence ID" value="KAF9528372.1"/>
    <property type="molecule type" value="Genomic_DNA"/>
</dbReference>
<evidence type="ECO:0000313" key="4">
    <source>
        <dbReference type="Proteomes" id="UP000807306"/>
    </source>
</evidence>
<evidence type="ECO:0000256" key="2">
    <source>
        <dbReference type="SAM" id="Phobius"/>
    </source>
</evidence>
<feature type="transmembrane region" description="Helical" evidence="2">
    <location>
        <begin position="241"/>
        <end position="261"/>
    </location>
</feature>
<sequence length="367" mass="40717">MALIANRDAILDLKNPTTPMIFLDPQAAQLVVPVQYIIVASVAIMIWDIMNNFLVDVRLSRQWKRSYMTIIFIVSRFTGFAFLFTDLLLIVSAPGNCTALAKITCSFFVVNRSCISLIFYTRVYAVYRRSNAIKIVFGFLWLLVVGGAALSLVDGTSVPLGPDGYCVTYFTRPKLLVITAATEAVYDLMVCIAVTYRIRRAGFSTHVPEHSGSITSKIRYFFMRRTSGQKISERVLQDSQIYFVITALIKIPEIVIIVLYATGVETASIIQVALAFPDAVVVNVIATKVYRNLKLGLPGLYPVAAQTSEELELSTLMVKGPENFHNRAIRHQPHPPRHPPVPNPFPSIPESLRSGADIVSGNTESQV</sequence>
<feature type="transmembrane region" description="Helical" evidence="2">
    <location>
        <begin position="267"/>
        <end position="286"/>
    </location>
</feature>
<gene>
    <name evidence="3" type="ORF">CPB83DRAFT_344974</name>
</gene>
<comment type="caution">
    <text evidence="3">The sequence shown here is derived from an EMBL/GenBank/DDBJ whole genome shotgun (WGS) entry which is preliminary data.</text>
</comment>
<proteinExistence type="predicted"/>
<keyword evidence="4" id="KW-1185">Reference proteome</keyword>
<accession>A0A9P6EGB3</accession>
<reference evidence="3" key="1">
    <citation type="submission" date="2020-11" db="EMBL/GenBank/DDBJ databases">
        <authorList>
            <consortium name="DOE Joint Genome Institute"/>
            <person name="Ahrendt S."/>
            <person name="Riley R."/>
            <person name="Andreopoulos W."/>
            <person name="Labutti K."/>
            <person name="Pangilinan J."/>
            <person name="Ruiz-Duenas F.J."/>
            <person name="Barrasa J.M."/>
            <person name="Sanchez-Garcia M."/>
            <person name="Camarero S."/>
            <person name="Miyauchi S."/>
            <person name="Serrano A."/>
            <person name="Linde D."/>
            <person name="Babiker R."/>
            <person name="Drula E."/>
            <person name="Ayuso-Fernandez I."/>
            <person name="Pacheco R."/>
            <person name="Padilla G."/>
            <person name="Ferreira P."/>
            <person name="Barriuso J."/>
            <person name="Kellner H."/>
            <person name="Castanera R."/>
            <person name="Alfaro M."/>
            <person name="Ramirez L."/>
            <person name="Pisabarro A.G."/>
            <person name="Kuo A."/>
            <person name="Tritt A."/>
            <person name="Lipzen A."/>
            <person name="He G."/>
            <person name="Yan M."/>
            <person name="Ng V."/>
            <person name="Cullen D."/>
            <person name="Martin F."/>
            <person name="Rosso M.-N."/>
            <person name="Henrissat B."/>
            <person name="Hibbett D."/>
            <person name="Martinez A.T."/>
            <person name="Grigoriev I.V."/>
        </authorList>
    </citation>
    <scope>NUCLEOTIDE SEQUENCE</scope>
    <source>
        <strain evidence="3">CBS 506.95</strain>
    </source>
</reference>
<feature type="transmembrane region" description="Helical" evidence="2">
    <location>
        <begin position="99"/>
        <end position="120"/>
    </location>
</feature>
<feature type="transmembrane region" description="Helical" evidence="2">
    <location>
        <begin position="173"/>
        <end position="196"/>
    </location>
</feature>
<name>A0A9P6EGB3_9AGAR</name>
<feature type="region of interest" description="Disordered" evidence="1">
    <location>
        <begin position="327"/>
        <end position="367"/>
    </location>
</feature>
<feature type="transmembrane region" description="Helical" evidence="2">
    <location>
        <begin position="132"/>
        <end position="153"/>
    </location>
</feature>
<dbReference type="OrthoDB" id="3038990at2759"/>
<evidence type="ECO:0000313" key="3">
    <source>
        <dbReference type="EMBL" id="KAF9528372.1"/>
    </source>
</evidence>
<feature type="transmembrane region" description="Helical" evidence="2">
    <location>
        <begin position="34"/>
        <end position="55"/>
    </location>
</feature>
<feature type="compositionally biased region" description="Pro residues" evidence="1">
    <location>
        <begin position="338"/>
        <end position="347"/>
    </location>
</feature>
<evidence type="ECO:0000256" key="1">
    <source>
        <dbReference type="SAM" id="MobiDB-lite"/>
    </source>
</evidence>
<keyword evidence="2" id="KW-0812">Transmembrane</keyword>
<feature type="compositionally biased region" description="Basic residues" evidence="1">
    <location>
        <begin position="327"/>
        <end position="337"/>
    </location>
</feature>
<organism evidence="3 4">
    <name type="scientific">Crepidotus variabilis</name>
    <dbReference type="NCBI Taxonomy" id="179855"/>
    <lineage>
        <taxon>Eukaryota</taxon>
        <taxon>Fungi</taxon>
        <taxon>Dikarya</taxon>
        <taxon>Basidiomycota</taxon>
        <taxon>Agaricomycotina</taxon>
        <taxon>Agaricomycetes</taxon>
        <taxon>Agaricomycetidae</taxon>
        <taxon>Agaricales</taxon>
        <taxon>Agaricineae</taxon>
        <taxon>Crepidotaceae</taxon>
        <taxon>Crepidotus</taxon>
    </lineage>
</organism>
<feature type="transmembrane region" description="Helical" evidence="2">
    <location>
        <begin position="67"/>
        <end position="93"/>
    </location>
</feature>
<keyword evidence="2" id="KW-1133">Transmembrane helix</keyword>